<dbReference type="GO" id="GO:0015918">
    <property type="term" value="P:sterol transport"/>
    <property type="evidence" value="ECO:0007669"/>
    <property type="project" value="InterPro"/>
</dbReference>
<dbReference type="EMBL" id="GIKN01002969">
    <property type="protein sequence ID" value="NIE45242.1"/>
    <property type="molecule type" value="Transcribed_RNA"/>
</dbReference>
<feature type="signal peptide" evidence="4">
    <location>
        <begin position="1"/>
        <end position="20"/>
    </location>
</feature>
<evidence type="ECO:0000256" key="3">
    <source>
        <dbReference type="ARBA" id="ARBA00022525"/>
    </source>
</evidence>
<dbReference type="GO" id="GO:0032934">
    <property type="term" value="F:sterol binding"/>
    <property type="evidence" value="ECO:0007669"/>
    <property type="project" value="InterPro"/>
</dbReference>
<evidence type="ECO:0000256" key="1">
    <source>
        <dbReference type="ARBA" id="ARBA00004613"/>
    </source>
</evidence>
<dbReference type="FunFam" id="2.60.40.770:FF:000001">
    <property type="entry name" value="NPC intracellular cholesterol transporter 2"/>
    <property type="match status" value="1"/>
</dbReference>
<organism evidence="6">
    <name type="scientific">Rhipicephalus microplus</name>
    <name type="common">Cattle tick</name>
    <name type="synonym">Boophilus microplus</name>
    <dbReference type="NCBI Taxonomy" id="6941"/>
    <lineage>
        <taxon>Eukaryota</taxon>
        <taxon>Metazoa</taxon>
        <taxon>Ecdysozoa</taxon>
        <taxon>Arthropoda</taxon>
        <taxon>Chelicerata</taxon>
        <taxon>Arachnida</taxon>
        <taxon>Acari</taxon>
        <taxon>Parasitiformes</taxon>
        <taxon>Ixodida</taxon>
        <taxon>Ixodoidea</taxon>
        <taxon>Ixodidae</taxon>
        <taxon>Rhipicephalinae</taxon>
        <taxon>Rhipicephalus</taxon>
        <taxon>Boophilus</taxon>
    </lineage>
</organism>
<comment type="subcellular location">
    <subcellularLocation>
        <location evidence="1">Secreted</location>
    </subcellularLocation>
</comment>
<proteinExistence type="inferred from homology"/>
<dbReference type="PANTHER" id="PTHR11306">
    <property type="entry name" value="NIEMANN PICK TYPE C2 PROTEIN NPC2-RELATED"/>
    <property type="match status" value="1"/>
</dbReference>
<feature type="domain" description="MD-2-related lipid-recognition" evidence="5">
    <location>
        <begin position="27"/>
        <end position="146"/>
    </location>
</feature>
<dbReference type="SMART" id="SM00737">
    <property type="entry name" value="ML"/>
    <property type="match status" value="1"/>
</dbReference>
<sequence length="187" mass="20769">MNADALAVFIFVATLSAATAQVRNISFKNCGGTVKSVLIEPCSSEPCAIKRGDTARISMAFTSDQHSRTLRVGISAVLEDDLELRLPTTDTDGCRRRGIQCPIQQGADYTFKYDLEVKPIYPRLNTTAKLKLTGEKGQLHAFRSLLDWFNGINVKEYFQKSVHIMFCNKVLVTSLSCEPKSNMCHNS</sequence>
<dbReference type="Gene3D" id="2.60.40.770">
    <property type="match status" value="1"/>
</dbReference>
<evidence type="ECO:0000256" key="4">
    <source>
        <dbReference type="SAM" id="SignalP"/>
    </source>
</evidence>
<evidence type="ECO:0000259" key="5">
    <source>
        <dbReference type="SMART" id="SM00737"/>
    </source>
</evidence>
<keyword evidence="4" id="KW-0732">Signal</keyword>
<dbReference type="InterPro" id="IPR014756">
    <property type="entry name" value="Ig_E-set"/>
</dbReference>
<dbReference type="AlphaFoldDB" id="A0A6G5A2K5"/>
<comment type="similarity">
    <text evidence="2">Belongs to the NPC2 family.</text>
</comment>
<dbReference type="SUPFAM" id="SSF81296">
    <property type="entry name" value="E set domains"/>
    <property type="match status" value="1"/>
</dbReference>
<name>A0A6G5A2K5_RHIMP</name>
<evidence type="ECO:0000256" key="2">
    <source>
        <dbReference type="ARBA" id="ARBA00006370"/>
    </source>
</evidence>
<dbReference type="Pfam" id="PF02221">
    <property type="entry name" value="E1_DerP2_DerF2"/>
    <property type="match status" value="1"/>
</dbReference>
<feature type="chain" id="PRO_5026003480" evidence="4">
    <location>
        <begin position="21"/>
        <end position="187"/>
    </location>
</feature>
<dbReference type="InterPro" id="IPR039670">
    <property type="entry name" value="NPC2-like"/>
</dbReference>
<dbReference type="InterPro" id="IPR003172">
    <property type="entry name" value="ML_dom"/>
</dbReference>
<dbReference type="VEuPathDB" id="VectorBase:LOC119172012"/>
<dbReference type="GO" id="GO:0005576">
    <property type="term" value="C:extracellular region"/>
    <property type="evidence" value="ECO:0007669"/>
    <property type="project" value="UniProtKB-SubCell"/>
</dbReference>
<dbReference type="PANTHER" id="PTHR11306:SF7">
    <property type="entry name" value="AGAP002848-PA"/>
    <property type="match status" value="1"/>
</dbReference>
<dbReference type="OrthoDB" id="6489092at2759"/>
<protein>
    <submittedName>
        <fullName evidence="6">Putative ml domain protein</fullName>
    </submittedName>
</protein>
<keyword evidence="3" id="KW-0964">Secreted</keyword>
<reference evidence="6" key="1">
    <citation type="submission" date="2020-03" db="EMBL/GenBank/DDBJ databases">
        <title>A transcriptome and proteome of the tick Rhipicephalus microplus shaped by the genetic composition of its hosts and developmental stage.</title>
        <authorList>
            <person name="Garcia G.R."/>
            <person name="Ribeiro J.M.C."/>
            <person name="Maruyama S.R."/>
            <person name="Gardinasse L.G."/>
            <person name="Nelson K."/>
            <person name="Ferreira B.R."/>
            <person name="Andrade T.G."/>
            <person name="Santos I.K.F.M."/>
        </authorList>
    </citation>
    <scope>NUCLEOTIDE SEQUENCE</scope>
    <source>
        <strain evidence="6">NSGR</strain>
        <tissue evidence="6">Salivary glands</tissue>
    </source>
</reference>
<evidence type="ECO:0000313" key="6">
    <source>
        <dbReference type="EMBL" id="NIE45242.1"/>
    </source>
</evidence>
<accession>A0A6G5A2K5</accession>